<dbReference type="EMBL" id="BRZM01003826">
    <property type="protein sequence ID" value="GLD52634.1"/>
    <property type="molecule type" value="Genomic_DNA"/>
</dbReference>
<dbReference type="Proteomes" id="UP001279410">
    <property type="component" value="Unassembled WGS sequence"/>
</dbReference>
<keyword evidence="1" id="KW-0472">Membrane</keyword>
<proteinExistence type="predicted"/>
<dbReference type="AlphaFoldDB" id="A0AAD3R0D3"/>
<comment type="caution">
    <text evidence="1">The sequence shown here is derived from an EMBL/GenBank/DDBJ whole genome shotgun (WGS) entry which is preliminary data.</text>
</comment>
<organism evidence="1 2">
    <name type="scientific">Lates japonicus</name>
    <name type="common">Japanese lates</name>
    <dbReference type="NCBI Taxonomy" id="270547"/>
    <lineage>
        <taxon>Eukaryota</taxon>
        <taxon>Metazoa</taxon>
        <taxon>Chordata</taxon>
        <taxon>Craniata</taxon>
        <taxon>Vertebrata</taxon>
        <taxon>Euteleostomi</taxon>
        <taxon>Actinopterygii</taxon>
        <taxon>Neopterygii</taxon>
        <taxon>Teleostei</taxon>
        <taxon>Neoteleostei</taxon>
        <taxon>Acanthomorphata</taxon>
        <taxon>Carangaria</taxon>
        <taxon>Carangaria incertae sedis</taxon>
        <taxon>Centropomidae</taxon>
        <taxon>Lates</taxon>
    </lineage>
</organism>
<name>A0AAD3R0D3_LATJO</name>
<keyword evidence="1" id="KW-0812">Transmembrane</keyword>
<evidence type="ECO:0000313" key="2">
    <source>
        <dbReference type="Proteomes" id="UP001279410"/>
    </source>
</evidence>
<reference evidence="1" key="1">
    <citation type="submission" date="2022-08" db="EMBL/GenBank/DDBJ databases">
        <title>Genome sequencing of akame (Lates japonicus).</title>
        <authorList>
            <person name="Hashiguchi Y."/>
            <person name="Takahashi H."/>
        </authorList>
    </citation>
    <scope>NUCLEOTIDE SEQUENCE</scope>
    <source>
        <strain evidence="1">Kochi</strain>
    </source>
</reference>
<sequence>MCLALSGGGKGTGGVYESGRFELHPGYGHGVDLLGCIEVCPGLSESSTCRQEDGYQEFELLVQKYEADAYSVRTCMEIQSRTTRLNRARAIHPKCI</sequence>
<keyword evidence="2" id="KW-1185">Reference proteome</keyword>
<evidence type="ECO:0000313" key="1">
    <source>
        <dbReference type="EMBL" id="GLD52634.1"/>
    </source>
</evidence>
<gene>
    <name evidence="1" type="ORF">AKAME5_002825300</name>
</gene>
<accession>A0AAD3R0D3</accession>
<protein>
    <submittedName>
        <fullName evidence="1">Transmembrane protein FAM155A-like protein</fullName>
    </submittedName>
</protein>